<gene>
    <name evidence="2" type="ORF">PS9374_04486</name>
</gene>
<dbReference type="AlphaFoldDB" id="A0A171DIX6"/>
<feature type="signal peptide" evidence="1">
    <location>
        <begin position="1"/>
        <end position="30"/>
    </location>
</feature>
<comment type="caution">
    <text evidence="2">The sequence shown here is derived from an EMBL/GenBank/DDBJ whole genome shotgun (WGS) entry which is preliminary data.</text>
</comment>
<proteinExistence type="predicted"/>
<keyword evidence="3" id="KW-1185">Reference proteome</keyword>
<protein>
    <recommendedName>
        <fullName evidence="4">Secreted protein</fullName>
    </recommendedName>
</protein>
<organism evidence="2 3">
    <name type="scientific">Planomonospora sphaerica</name>
    <dbReference type="NCBI Taxonomy" id="161355"/>
    <lineage>
        <taxon>Bacteria</taxon>
        <taxon>Bacillati</taxon>
        <taxon>Actinomycetota</taxon>
        <taxon>Actinomycetes</taxon>
        <taxon>Streptosporangiales</taxon>
        <taxon>Streptosporangiaceae</taxon>
        <taxon>Planomonospora</taxon>
    </lineage>
</organism>
<dbReference type="EMBL" id="BDCX01000011">
    <property type="protein sequence ID" value="GAT68821.1"/>
    <property type="molecule type" value="Genomic_DNA"/>
</dbReference>
<reference evidence="2 3" key="1">
    <citation type="journal article" date="2016" name="Genome Announc.">
        <title>Draft Genome Sequence of Planomonospora sphaerica JCM9374, a Rare Actinomycete.</title>
        <authorList>
            <person name="Dohra H."/>
            <person name="Suzuki T."/>
            <person name="Inoue Y."/>
            <person name="Kodani S."/>
        </authorList>
    </citation>
    <scope>NUCLEOTIDE SEQUENCE [LARGE SCALE GENOMIC DNA]</scope>
    <source>
        <strain evidence="2 3">JCM 9374</strain>
    </source>
</reference>
<accession>A0A171DIX6</accession>
<sequence>MTTPRRIGFALTLAATVAASLAFTAPAASASTASTSVTAAAANCGGYWGYVPANPATRTNGKITVHNSCGASTRARVGVYFSNGGLVYTTLCGGRSKTLSLPYSSPYYRSNSWPSRMYSEPAGTC</sequence>
<evidence type="ECO:0000313" key="2">
    <source>
        <dbReference type="EMBL" id="GAT68821.1"/>
    </source>
</evidence>
<name>A0A171DIX6_9ACTN</name>
<evidence type="ECO:0000256" key="1">
    <source>
        <dbReference type="SAM" id="SignalP"/>
    </source>
</evidence>
<evidence type="ECO:0000313" key="3">
    <source>
        <dbReference type="Proteomes" id="UP000077701"/>
    </source>
</evidence>
<keyword evidence="1" id="KW-0732">Signal</keyword>
<dbReference type="RefSeq" id="WP_068899698.1">
    <property type="nucleotide sequence ID" value="NZ_BDCX01000011.1"/>
</dbReference>
<feature type="chain" id="PRO_5007905777" description="Secreted protein" evidence="1">
    <location>
        <begin position="31"/>
        <end position="125"/>
    </location>
</feature>
<evidence type="ECO:0008006" key="4">
    <source>
        <dbReference type="Google" id="ProtNLM"/>
    </source>
</evidence>
<dbReference type="Proteomes" id="UP000077701">
    <property type="component" value="Unassembled WGS sequence"/>
</dbReference>
<reference evidence="3" key="2">
    <citation type="submission" date="2016-04" db="EMBL/GenBank/DDBJ databases">
        <title>Planomonospora sphaerica JCM9374 whole genome shotgun sequence.</title>
        <authorList>
            <person name="Suzuki T."/>
            <person name="Dohra H."/>
            <person name="Kodani S."/>
        </authorList>
    </citation>
    <scope>NUCLEOTIDE SEQUENCE [LARGE SCALE GENOMIC DNA]</scope>
    <source>
        <strain evidence="3">JCM 9374</strain>
    </source>
</reference>